<dbReference type="PANTHER" id="PTHR48090">
    <property type="entry name" value="UNDECAPRENYL-PHOSPHATE 4-DEOXY-4-FORMAMIDO-L-ARABINOSE TRANSFERASE-RELATED"/>
    <property type="match status" value="1"/>
</dbReference>
<dbReference type="GeneID" id="41329713"/>
<sequence>MGIRKNENIKILLFLPCYNEAENCVRVLNELHIQKTILEKNFLIDFDILIINDGSTDDTALILSRNHHILDYSVINLVENKGYGFALKTGFKFAQENNYDWAISFDIDGQHESKFIYDFIEFIINGNSNFDILSGTRYKDPHLFWQNPWKDRFLVNAVITGVLNNFGFSLTDAFCGFKAYRVDKLECLKISIDGYEMAIELLMEANKNNFHIVEIPVPVIYKDHDTILKKRTNESFLFTEGEKRVEKYLKIISKYVGHRLIHEIKYFQGIFSTFFNSYEDISKFNFEEIKEKIIEEISTLHLTELTKIQCNHDDSKTRCTCCGCTSR</sequence>
<evidence type="ECO:0000313" key="2">
    <source>
        <dbReference type="EMBL" id="QEE15893.1"/>
    </source>
</evidence>
<reference evidence="2 3" key="1">
    <citation type="journal article" date="2020" name="Nature">
        <title>Isolation of an archaeon at the prokaryote-eukaryote interface.</title>
        <authorList>
            <person name="Imachi H."/>
            <person name="Nobu M.K."/>
            <person name="Nakahara N."/>
            <person name="Morono Y."/>
            <person name="Ogawara M."/>
            <person name="Takaki Y."/>
            <person name="Takano Y."/>
            <person name="Uematsu K."/>
            <person name="Ikuta T."/>
            <person name="Ito M."/>
            <person name="Matsui Y."/>
            <person name="Miyazaki M."/>
            <person name="Murata K."/>
            <person name="Saito Y."/>
            <person name="Sakai S."/>
            <person name="Song C."/>
            <person name="Tasumi E."/>
            <person name="Yamanaka Y."/>
            <person name="Yamaguchi T."/>
            <person name="Kamagata Y."/>
            <person name="Tamaki H."/>
            <person name="Takai K."/>
        </authorList>
    </citation>
    <scope>NUCLEOTIDE SEQUENCE [LARGE SCALE GENOMIC DNA]</scope>
    <source>
        <strain evidence="2 3">MK-D1</strain>
    </source>
</reference>
<dbReference type="InterPro" id="IPR029044">
    <property type="entry name" value="Nucleotide-diphossugar_trans"/>
</dbReference>
<dbReference type="InterPro" id="IPR001173">
    <property type="entry name" value="Glyco_trans_2-like"/>
</dbReference>
<dbReference type="SUPFAM" id="SSF53448">
    <property type="entry name" value="Nucleotide-diphospho-sugar transferases"/>
    <property type="match status" value="1"/>
</dbReference>
<dbReference type="Gene3D" id="3.90.550.10">
    <property type="entry name" value="Spore Coat Polysaccharide Biosynthesis Protein SpsA, Chain A"/>
    <property type="match status" value="1"/>
</dbReference>
<dbReference type="OrthoDB" id="11098at2157"/>
<dbReference type="GO" id="GO:0016740">
    <property type="term" value="F:transferase activity"/>
    <property type="evidence" value="ECO:0007669"/>
    <property type="project" value="UniProtKB-KW"/>
</dbReference>
<dbReference type="CDD" id="cd04179">
    <property type="entry name" value="DPM_DPG-synthase_like"/>
    <property type="match status" value="1"/>
</dbReference>
<evidence type="ECO:0000259" key="1">
    <source>
        <dbReference type="Pfam" id="PF00535"/>
    </source>
</evidence>
<evidence type="ECO:0000313" key="3">
    <source>
        <dbReference type="Proteomes" id="UP000321408"/>
    </source>
</evidence>
<dbReference type="RefSeq" id="WP_147662789.1">
    <property type="nucleotide sequence ID" value="NZ_CP042905.2"/>
</dbReference>
<gene>
    <name evidence="2" type="ORF">DSAG12_01720</name>
</gene>
<protein>
    <submittedName>
        <fullName evidence="2">Glycosyltransferase family 2 protein</fullName>
    </submittedName>
</protein>
<dbReference type="PANTHER" id="PTHR48090:SF7">
    <property type="entry name" value="RFBJ PROTEIN"/>
    <property type="match status" value="1"/>
</dbReference>
<proteinExistence type="predicted"/>
<dbReference type="AlphaFoldDB" id="A0A5B9D9X1"/>
<dbReference type="Pfam" id="PF00535">
    <property type="entry name" value="Glycos_transf_2"/>
    <property type="match status" value="1"/>
</dbReference>
<organism evidence="2 3">
    <name type="scientific">Promethearchaeum syntrophicum</name>
    <dbReference type="NCBI Taxonomy" id="2594042"/>
    <lineage>
        <taxon>Archaea</taxon>
        <taxon>Promethearchaeati</taxon>
        <taxon>Promethearchaeota</taxon>
        <taxon>Promethearchaeia</taxon>
        <taxon>Promethearchaeales</taxon>
        <taxon>Promethearchaeaceae</taxon>
        <taxon>Promethearchaeum</taxon>
    </lineage>
</organism>
<feature type="domain" description="Glycosyltransferase 2-like" evidence="1">
    <location>
        <begin position="14"/>
        <end position="187"/>
    </location>
</feature>
<keyword evidence="3" id="KW-1185">Reference proteome</keyword>
<accession>A0A5B9D9X1</accession>
<dbReference type="EMBL" id="CP042905">
    <property type="protein sequence ID" value="QEE15893.1"/>
    <property type="molecule type" value="Genomic_DNA"/>
</dbReference>
<reference evidence="2 3" key="2">
    <citation type="journal article" date="2024" name="Int. J. Syst. Evol. Microbiol.">
        <title>Promethearchaeum syntrophicum gen. nov., sp. nov., an anaerobic, obligately syntrophic archaeon, the first isolate of the lineage 'Asgard' archaea, and proposal of the new archaeal phylum Promethearchaeota phyl. nov. and kingdom Promethearchaeati regn. nov.</title>
        <authorList>
            <person name="Imachi H."/>
            <person name="Nobu M.K."/>
            <person name="Kato S."/>
            <person name="Takaki Y."/>
            <person name="Miyazaki M."/>
            <person name="Miyata M."/>
            <person name="Ogawara M."/>
            <person name="Saito Y."/>
            <person name="Sakai S."/>
            <person name="Tahara Y.O."/>
            <person name="Takano Y."/>
            <person name="Tasumi E."/>
            <person name="Uematsu K."/>
            <person name="Yoshimura T."/>
            <person name="Itoh T."/>
            <person name="Ohkuma M."/>
            <person name="Takai K."/>
        </authorList>
    </citation>
    <scope>NUCLEOTIDE SEQUENCE [LARGE SCALE GENOMIC DNA]</scope>
    <source>
        <strain evidence="2 3">MK-D1</strain>
    </source>
</reference>
<dbReference type="KEGG" id="psyt:DSAG12_01720"/>
<dbReference type="Proteomes" id="UP000321408">
    <property type="component" value="Chromosome"/>
</dbReference>
<dbReference type="InterPro" id="IPR050256">
    <property type="entry name" value="Glycosyltransferase_2"/>
</dbReference>
<name>A0A5B9D9X1_9ARCH</name>